<dbReference type="KEGG" id="strg:SRT_13860"/>
<reference evidence="1 2" key="1">
    <citation type="journal article" date="2016" name="Microbiol. Immunol.">
        <title>Complete genome sequence of Streptococcus troglodytae TKU31 isolated from the oral cavity of a chimpanzee (Pan troglodytes).</title>
        <authorList>
            <person name="Okamoto M."/>
            <person name="Naito M."/>
            <person name="Miyanohara M."/>
            <person name="Imai S."/>
            <person name="Nomura Y."/>
            <person name="Saito W."/>
            <person name="Momoi Y."/>
            <person name="Takada K."/>
            <person name="Miyabe-Nishiwaki T."/>
            <person name="Tomonaga M."/>
            <person name="Hanada N."/>
        </authorList>
    </citation>
    <scope>NUCLEOTIDE SEQUENCE [LARGE SCALE GENOMIC DNA]</scope>
    <source>
        <strain evidence="2">TKU 31</strain>
    </source>
</reference>
<dbReference type="Proteomes" id="UP000217758">
    <property type="component" value="Chromosome"/>
</dbReference>
<dbReference type="NCBIfam" id="NF040897">
    <property type="entry name" value="SPJ_0845_Nterm"/>
    <property type="match status" value="1"/>
</dbReference>
<dbReference type="AlphaFoldDB" id="A0A1L7LKC6"/>
<dbReference type="EMBL" id="AP014612">
    <property type="protein sequence ID" value="BAQ24647.1"/>
    <property type="molecule type" value="Genomic_DNA"/>
</dbReference>
<accession>A0A1L7LKC6</accession>
<protein>
    <recommendedName>
        <fullName evidence="3">Type II restriction endonuclease DpnI</fullName>
    </recommendedName>
</protein>
<dbReference type="RefSeq" id="WP_252120205.1">
    <property type="nucleotide sequence ID" value="NZ_AP014612.1"/>
</dbReference>
<evidence type="ECO:0000313" key="2">
    <source>
        <dbReference type="Proteomes" id="UP000217758"/>
    </source>
</evidence>
<sequence length="44" mass="5199">MAITFKKNDELEKMMENFAKLPEGLEKVEFPDDKKKKADKKVKK</sequence>
<proteinExistence type="predicted"/>
<evidence type="ECO:0000313" key="1">
    <source>
        <dbReference type="EMBL" id="BAQ24647.1"/>
    </source>
</evidence>
<evidence type="ECO:0008006" key="3">
    <source>
        <dbReference type="Google" id="ProtNLM"/>
    </source>
</evidence>
<name>A0A1L7LKC6_9STRE</name>
<keyword evidence="2" id="KW-1185">Reference proteome</keyword>
<organism evidence="1 2">
    <name type="scientific">Streptococcus troglodytae</name>
    <dbReference type="NCBI Taxonomy" id="1111760"/>
    <lineage>
        <taxon>Bacteria</taxon>
        <taxon>Bacillati</taxon>
        <taxon>Bacillota</taxon>
        <taxon>Bacilli</taxon>
        <taxon>Lactobacillales</taxon>
        <taxon>Streptococcaceae</taxon>
        <taxon>Streptococcus</taxon>
    </lineage>
</organism>
<dbReference type="InterPro" id="IPR047909">
    <property type="entry name" value="SPJ_0845-like_N"/>
</dbReference>
<gene>
    <name evidence="1" type="ORF">SRT_13860</name>
</gene>